<reference evidence="2 3" key="1">
    <citation type="journal article" date="2012" name="Genome Biol.">
        <title>Genome and low-iron response of an oceanic diatom adapted to chronic iron limitation.</title>
        <authorList>
            <person name="Lommer M."/>
            <person name="Specht M."/>
            <person name="Roy A.S."/>
            <person name="Kraemer L."/>
            <person name="Andreson R."/>
            <person name="Gutowska M.A."/>
            <person name="Wolf J."/>
            <person name="Bergner S.V."/>
            <person name="Schilhabel M.B."/>
            <person name="Klostermeier U.C."/>
            <person name="Beiko R.G."/>
            <person name="Rosenstiel P."/>
            <person name="Hippler M."/>
            <person name="Laroche J."/>
        </authorList>
    </citation>
    <scope>NUCLEOTIDE SEQUENCE [LARGE SCALE GENOMIC DNA]</scope>
    <source>
        <strain evidence="2 3">CCMP1005</strain>
    </source>
</reference>
<dbReference type="AlphaFoldDB" id="K0RMS8"/>
<dbReference type="Proteomes" id="UP000266841">
    <property type="component" value="Unassembled WGS sequence"/>
</dbReference>
<protein>
    <submittedName>
        <fullName evidence="2">Uncharacterized protein</fullName>
    </submittedName>
</protein>
<feature type="compositionally biased region" description="Acidic residues" evidence="1">
    <location>
        <begin position="208"/>
        <end position="231"/>
    </location>
</feature>
<dbReference type="EMBL" id="AGNL01046346">
    <property type="protein sequence ID" value="EJK48047.1"/>
    <property type="molecule type" value="Genomic_DNA"/>
</dbReference>
<sequence length="231" mass="25865">MIAHDEALELMNKVFSMFPKAKTLESFIRQGTFVGITERCKRFVQMFYRVCSEYGEREVYVHATDPSMTPELKLIFELFVLLDTCTENEERAMTPDLVSSKKDDVTTILKRDKMEAATKNTSDMERSYNRIFSSIEQILPNQRQSGAADESDDESGGGEDEDIEMIDEDELMGDRDDIDLVGEADDNTDSESAEGAADGETREATAIESEEGTVGEDRSEDEDVGGEDVSE</sequence>
<comment type="caution">
    <text evidence="2">The sequence shown here is derived from an EMBL/GenBank/DDBJ whole genome shotgun (WGS) entry which is preliminary data.</text>
</comment>
<evidence type="ECO:0000313" key="2">
    <source>
        <dbReference type="EMBL" id="EJK48047.1"/>
    </source>
</evidence>
<gene>
    <name evidence="2" type="ORF">THAOC_33191</name>
</gene>
<feature type="non-terminal residue" evidence="2">
    <location>
        <position position="231"/>
    </location>
</feature>
<name>K0RMS8_THAOC</name>
<accession>K0RMS8</accession>
<evidence type="ECO:0000256" key="1">
    <source>
        <dbReference type="SAM" id="MobiDB-lite"/>
    </source>
</evidence>
<proteinExistence type="predicted"/>
<evidence type="ECO:0000313" key="3">
    <source>
        <dbReference type="Proteomes" id="UP000266841"/>
    </source>
</evidence>
<organism evidence="2 3">
    <name type="scientific">Thalassiosira oceanica</name>
    <name type="common">Marine diatom</name>
    <dbReference type="NCBI Taxonomy" id="159749"/>
    <lineage>
        <taxon>Eukaryota</taxon>
        <taxon>Sar</taxon>
        <taxon>Stramenopiles</taxon>
        <taxon>Ochrophyta</taxon>
        <taxon>Bacillariophyta</taxon>
        <taxon>Coscinodiscophyceae</taxon>
        <taxon>Thalassiosirophycidae</taxon>
        <taxon>Thalassiosirales</taxon>
        <taxon>Thalassiosiraceae</taxon>
        <taxon>Thalassiosira</taxon>
    </lineage>
</organism>
<feature type="compositionally biased region" description="Acidic residues" evidence="1">
    <location>
        <begin position="149"/>
        <end position="192"/>
    </location>
</feature>
<keyword evidence="3" id="KW-1185">Reference proteome</keyword>
<feature type="region of interest" description="Disordered" evidence="1">
    <location>
        <begin position="137"/>
        <end position="231"/>
    </location>
</feature>